<dbReference type="InterPro" id="IPR036086">
    <property type="entry name" value="ParB/Sulfiredoxin_sf"/>
</dbReference>
<organism evidence="3">
    <name type="scientific">marine sediment metagenome</name>
    <dbReference type="NCBI Taxonomy" id="412755"/>
    <lineage>
        <taxon>unclassified sequences</taxon>
        <taxon>metagenomes</taxon>
        <taxon>ecological metagenomes</taxon>
    </lineage>
</organism>
<feature type="region of interest" description="Disordered" evidence="1">
    <location>
        <begin position="130"/>
        <end position="159"/>
    </location>
</feature>
<gene>
    <name evidence="3" type="ORF">LCGC14_1190700</name>
</gene>
<dbReference type="InterPro" id="IPR003115">
    <property type="entry name" value="ParB_N"/>
</dbReference>
<feature type="domain" description="ParB-like N-terminal" evidence="2">
    <location>
        <begin position="12"/>
        <end position="105"/>
    </location>
</feature>
<reference evidence="3" key="1">
    <citation type="journal article" date="2015" name="Nature">
        <title>Complex archaea that bridge the gap between prokaryotes and eukaryotes.</title>
        <authorList>
            <person name="Spang A."/>
            <person name="Saw J.H."/>
            <person name="Jorgensen S.L."/>
            <person name="Zaremba-Niedzwiedzka K."/>
            <person name="Martijn J."/>
            <person name="Lind A.E."/>
            <person name="van Eijk R."/>
            <person name="Schleper C."/>
            <person name="Guy L."/>
            <person name="Ettema T.J."/>
        </authorList>
    </citation>
    <scope>NUCLEOTIDE SEQUENCE</scope>
</reference>
<protein>
    <recommendedName>
        <fullName evidence="2">ParB-like N-terminal domain-containing protein</fullName>
    </recommendedName>
</protein>
<dbReference type="SMART" id="SM00470">
    <property type="entry name" value="ParB"/>
    <property type="match status" value="1"/>
</dbReference>
<dbReference type="EMBL" id="LAZR01006041">
    <property type="protein sequence ID" value="KKM95194.1"/>
    <property type="molecule type" value="Genomic_DNA"/>
</dbReference>
<dbReference type="SUPFAM" id="SSF110849">
    <property type="entry name" value="ParB/Sulfiredoxin"/>
    <property type="match status" value="1"/>
</dbReference>
<name>A0A0F9LJG9_9ZZZZ</name>
<evidence type="ECO:0000259" key="2">
    <source>
        <dbReference type="SMART" id="SM00470"/>
    </source>
</evidence>
<comment type="caution">
    <text evidence="3">The sequence shown here is derived from an EMBL/GenBank/DDBJ whole genome shotgun (WGS) entry which is preliminary data.</text>
</comment>
<sequence>MVEYCFANAITREVELSEIRVDPQKRFRKYSSANKSSIKHKALKSSMEKFGLINPITLLRNYELTAGFQRYNIALELDWKTIRCRIFLTEFTKLDEYLIEITENYARKDFSSFEFFTGVAMIKREYEKEHPEIMHGKSKKNQHSPSKDPKKNGGNKVASDATLEKDQVLSFIKEYHNFFGVAERTLRNYTRIGEAYLDNKFSKESIELFNKGKLTQTQLLETLRKLENKTIIQSRLRSLKKKPPVNTRSVIVKLSTRNKKYPRESTKTTKIRKSIIENFINSGKEIINQQKNEIFTCDSLVKHPERHIDTLSIGKEPLGLENNLLNITFEKPSTDDTCFNCPKATVLAIRCRSCGGYTRKVHCKIDFIENRHILRDPNLQQCERAGISP</sequence>
<dbReference type="Gene3D" id="3.90.1530.10">
    <property type="entry name" value="Conserved hypothetical protein from pyrococcus furiosus pfu- 392566-001, ParB domain"/>
    <property type="match status" value="1"/>
</dbReference>
<evidence type="ECO:0000313" key="3">
    <source>
        <dbReference type="EMBL" id="KKM95194.1"/>
    </source>
</evidence>
<accession>A0A0F9LJG9</accession>
<proteinExistence type="predicted"/>
<dbReference type="Pfam" id="PF02195">
    <property type="entry name" value="ParB_N"/>
    <property type="match status" value="1"/>
</dbReference>
<evidence type="ECO:0000256" key="1">
    <source>
        <dbReference type="SAM" id="MobiDB-lite"/>
    </source>
</evidence>
<dbReference type="AlphaFoldDB" id="A0A0F9LJG9"/>